<evidence type="ECO:0000313" key="1">
    <source>
        <dbReference type="EMBL" id="MBD1397001.1"/>
    </source>
</evidence>
<reference evidence="1 2" key="1">
    <citation type="submission" date="2020-09" db="EMBL/GenBank/DDBJ databases">
        <title>Genome sequencing and assembly of Pontibacter sp.</title>
        <authorList>
            <person name="Chhetri G."/>
        </authorList>
    </citation>
    <scope>NUCLEOTIDE SEQUENCE [LARGE SCALE GENOMIC DNA]</scope>
    <source>
        <strain evidence="1 2">JH31</strain>
    </source>
</reference>
<comment type="caution">
    <text evidence="1">The sequence shown here is derived from an EMBL/GenBank/DDBJ whole genome shotgun (WGS) entry which is preliminary data.</text>
</comment>
<dbReference type="RefSeq" id="WP_191183133.1">
    <property type="nucleotide sequence ID" value="NZ_JACXAJ010000002.1"/>
</dbReference>
<organism evidence="1 2">
    <name type="scientific">Pontibacter aquaedesilientis</name>
    <dbReference type="NCBI Taxonomy" id="2766980"/>
    <lineage>
        <taxon>Bacteria</taxon>
        <taxon>Pseudomonadati</taxon>
        <taxon>Bacteroidota</taxon>
        <taxon>Cytophagia</taxon>
        <taxon>Cytophagales</taxon>
        <taxon>Hymenobacteraceae</taxon>
        <taxon>Pontibacter</taxon>
    </lineage>
</organism>
<gene>
    <name evidence="1" type="ORF">H9Q13_07475</name>
</gene>
<accession>A0ABR7XHU1</accession>
<evidence type="ECO:0008006" key="3">
    <source>
        <dbReference type="Google" id="ProtNLM"/>
    </source>
</evidence>
<evidence type="ECO:0000313" key="2">
    <source>
        <dbReference type="Proteomes" id="UP000625551"/>
    </source>
</evidence>
<sequence length="258" mass="29571">MKTNYLIQACFAFILAGFGVSSCDRKPTVNPKELEEPIRTRADFTIYENVSDSLFVADTVLMYNGIVFKAAKNKKYKSYQWKVGNDERTFDKPSFALRFMHPEGNVDVQLIVTYEPDLINFPDDPGIDTLTKTFHVMDWGYSFAIGKYVGYNVSSPNDVFEFEISREFDVDGFPKYYIRNINKGCMPSGLTWTGGRGARVHRFYNHAWYGDGCKGVDAWAVLTSPDSIEVNYTYGDDTKPFTQKGYPRVKERFIGKRK</sequence>
<dbReference type="PROSITE" id="PS51257">
    <property type="entry name" value="PROKAR_LIPOPROTEIN"/>
    <property type="match status" value="1"/>
</dbReference>
<protein>
    <recommendedName>
        <fullName evidence="3">PKD domain-containing protein</fullName>
    </recommendedName>
</protein>
<proteinExistence type="predicted"/>
<keyword evidence="2" id="KW-1185">Reference proteome</keyword>
<dbReference type="Proteomes" id="UP000625551">
    <property type="component" value="Unassembled WGS sequence"/>
</dbReference>
<dbReference type="EMBL" id="JACXAJ010000002">
    <property type="protein sequence ID" value="MBD1397001.1"/>
    <property type="molecule type" value="Genomic_DNA"/>
</dbReference>
<name>A0ABR7XHU1_9BACT</name>